<reference evidence="1 2" key="1">
    <citation type="submission" date="2018-10" db="EMBL/GenBank/DDBJ databases">
        <title>A high-quality apple genome assembly.</title>
        <authorList>
            <person name="Hu J."/>
        </authorList>
    </citation>
    <scope>NUCLEOTIDE SEQUENCE [LARGE SCALE GENOMIC DNA]</scope>
    <source>
        <strain evidence="2">cv. HFTH1</strain>
        <tissue evidence="1">Young leaf</tissue>
    </source>
</reference>
<organism evidence="1 2">
    <name type="scientific">Malus domestica</name>
    <name type="common">Apple</name>
    <name type="synonym">Pyrus malus</name>
    <dbReference type="NCBI Taxonomy" id="3750"/>
    <lineage>
        <taxon>Eukaryota</taxon>
        <taxon>Viridiplantae</taxon>
        <taxon>Streptophyta</taxon>
        <taxon>Embryophyta</taxon>
        <taxon>Tracheophyta</taxon>
        <taxon>Spermatophyta</taxon>
        <taxon>Magnoliopsida</taxon>
        <taxon>eudicotyledons</taxon>
        <taxon>Gunneridae</taxon>
        <taxon>Pentapetalae</taxon>
        <taxon>rosids</taxon>
        <taxon>fabids</taxon>
        <taxon>Rosales</taxon>
        <taxon>Rosaceae</taxon>
        <taxon>Amygdaloideae</taxon>
        <taxon>Maleae</taxon>
        <taxon>Malus</taxon>
    </lineage>
</organism>
<proteinExistence type="predicted"/>
<dbReference type="AlphaFoldDB" id="A0A498KPU6"/>
<dbReference type="Proteomes" id="UP000290289">
    <property type="component" value="Chromosome 1"/>
</dbReference>
<accession>A0A498KPU6</accession>
<evidence type="ECO:0008006" key="3">
    <source>
        <dbReference type="Google" id="ProtNLM"/>
    </source>
</evidence>
<dbReference type="EMBL" id="RDQH01000327">
    <property type="protein sequence ID" value="RXI07752.1"/>
    <property type="molecule type" value="Genomic_DNA"/>
</dbReference>
<gene>
    <name evidence="1" type="ORF">DVH24_009783</name>
</gene>
<comment type="caution">
    <text evidence="1">The sequence shown here is derived from an EMBL/GenBank/DDBJ whole genome shotgun (WGS) entry which is preliminary data.</text>
</comment>
<name>A0A498KPU6_MALDO</name>
<keyword evidence="2" id="KW-1185">Reference proteome</keyword>
<protein>
    <recommendedName>
        <fullName evidence="3">F-box domain-containing protein</fullName>
    </recommendedName>
</protein>
<evidence type="ECO:0000313" key="1">
    <source>
        <dbReference type="EMBL" id="RXI07752.1"/>
    </source>
</evidence>
<evidence type="ECO:0000313" key="2">
    <source>
        <dbReference type="Proteomes" id="UP000290289"/>
    </source>
</evidence>
<sequence length="94" mass="10876">MKKRVRQTYRYDQFVQLKKAHVCNLGRRRRWPQAMKKRNNSGKKLRENIIKGDCCSSVDRISELPHEIIVSTLSLVSLREAAATGRPGILDPTR</sequence>